<proteinExistence type="predicted"/>
<evidence type="ECO:0000313" key="1">
    <source>
        <dbReference type="EMBL" id="GAG37421.1"/>
    </source>
</evidence>
<dbReference type="AlphaFoldDB" id="X0YL09"/>
<gene>
    <name evidence="1" type="ORF">S01H1_61853</name>
</gene>
<feature type="non-terminal residue" evidence="1">
    <location>
        <position position="254"/>
    </location>
</feature>
<comment type="caution">
    <text evidence="1">The sequence shown here is derived from an EMBL/GenBank/DDBJ whole genome shotgun (WGS) entry which is preliminary data.</text>
</comment>
<organism evidence="1">
    <name type="scientific">marine sediment metagenome</name>
    <dbReference type="NCBI Taxonomy" id="412755"/>
    <lineage>
        <taxon>unclassified sequences</taxon>
        <taxon>metagenomes</taxon>
        <taxon>ecological metagenomes</taxon>
    </lineage>
</organism>
<dbReference type="EMBL" id="BARS01040596">
    <property type="protein sequence ID" value="GAG37421.1"/>
    <property type="molecule type" value="Genomic_DNA"/>
</dbReference>
<name>X0YL09_9ZZZZ</name>
<sequence>NESEGTGVSGTYDLINHNHAHLEDLKSIPIEWIEEAKKNLNIAYGHTSHGSQLTSGMANLDAFMGGNDIYIYGPNGAGNGTILEFYDFNGGFGGALTTTSASDLGNPNDDAWATATEEYLDHPNNPGTNVIMWSWCNIGGHNITKYLTHMEYLISAYSAGGSKGRDLMSEVKFVFMTGHVDGAGINGTNNLQNELIRDHCSLYNRILFDFADIESYDPDDNYFLDKNVSDSCSFTGGNWALEWIVGKTEMTSTS</sequence>
<accession>X0YL09</accession>
<reference evidence="1" key="1">
    <citation type="journal article" date="2014" name="Front. Microbiol.">
        <title>High frequency of phylogenetically diverse reductive dehalogenase-homologous genes in deep subseafloor sedimentary metagenomes.</title>
        <authorList>
            <person name="Kawai M."/>
            <person name="Futagami T."/>
            <person name="Toyoda A."/>
            <person name="Takaki Y."/>
            <person name="Nishi S."/>
            <person name="Hori S."/>
            <person name="Arai W."/>
            <person name="Tsubouchi T."/>
            <person name="Morono Y."/>
            <person name="Uchiyama I."/>
            <person name="Ito T."/>
            <person name="Fujiyama A."/>
            <person name="Inagaki F."/>
            <person name="Takami H."/>
        </authorList>
    </citation>
    <scope>NUCLEOTIDE SEQUENCE</scope>
    <source>
        <strain evidence="1">Expedition CK06-06</strain>
    </source>
</reference>
<feature type="non-terminal residue" evidence="1">
    <location>
        <position position="1"/>
    </location>
</feature>
<protein>
    <submittedName>
        <fullName evidence="1">Uncharacterized protein</fullName>
    </submittedName>
</protein>